<organism evidence="1 2">
    <name type="scientific">Panicum virgatum</name>
    <name type="common">Blackwell switchgrass</name>
    <dbReference type="NCBI Taxonomy" id="38727"/>
    <lineage>
        <taxon>Eukaryota</taxon>
        <taxon>Viridiplantae</taxon>
        <taxon>Streptophyta</taxon>
        <taxon>Embryophyta</taxon>
        <taxon>Tracheophyta</taxon>
        <taxon>Spermatophyta</taxon>
        <taxon>Magnoliopsida</taxon>
        <taxon>Liliopsida</taxon>
        <taxon>Poales</taxon>
        <taxon>Poaceae</taxon>
        <taxon>PACMAD clade</taxon>
        <taxon>Panicoideae</taxon>
        <taxon>Panicodae</taxon>
        <taxon>Paniceae</taxon>
        <taxon>Panicinae</taxon>
        <taxon>Panicum</taxon>
        <taxon>Panicum sect. Hiantes</taxon>
    </lineage>
</organism>
<protein>
    <submittedName>
        <fullName evidence="1">Uncharacterized protein</fullName>
    </submittedName>
</protein>
<proteinExistence type="predicted"/>
<comment type="caution">
    <text evidence="1">The sequence shown here is derived from an EMBL/GenBank/DDBJ whole genome shotgun (WGS) entry which is preliminary data.</text>
</comment>
<evidence type="ECO:0000313" key="2">
    <source>
        <dbReference type="Proteomes" id="UP000823388"/>
    </source>
</evidence>
<dbReference type="AlphaFoldDB" id="A0A8T0P8Q4"/>
<dbReference type="Proteomes" id="UP000823388">
    <property type="component" value="Chromosome 8N"/>
</dbReference>
<reference evidence="1" key="1">
    <citation type="submission" date="2020-05" db="EMBL/GenBank/DDBJ databases">
        <title>WGS assembly of Panicum virgatum.</title>
        <authorList>
            <person name="Lovell J.T."/>
            <person name="Jenkins J."/>
            <person name="Shu S."/>
            <person name="Juenger T.E."/>
            <person name="Schmutz J."/>
        </authorList>
    </citation>
    <scope>NUCLEOTIDE SEQUENCE</scope>
    <source>
        <strain evidence="1">AP13</strain>
    </source>
</reference>
<keyword evidence="2" id="KW-1185">Reference proteome</keyword>
<evidence type="ECO:0000313" key="1">
    <source>
        <dbReference type="EMBL" id="KAG2558173.1"/>
    </source>
</evidence>
<name>A0A8T0P8Q4_PANVG</name>
<dbReference type="EMBL" id="CM029052">
    <property type="protein sequence ID" value="KAG2558173.1"/>
    <property type="molecule type" value="Genomic_DNA"/>
</dbReference>
<accession>A0A8T0P8Q4</accession>
<sequence length="70" mass="7512">MLEIVSALPARGHHQSGYCNGRASRLHKQENVLKIIAKVFAQPMASRTAKTPSATTVMLHTSAAADIGRN</sequence>
<gene>
    <name evidence="1" type="ORF">PVAP13_8NG136900</name>
</gene>